<reference evidence="1" key="1">
    <citation type="submission" date="2018-01" db="EMBL/GenBank/DDBJ databases">
        <title>An insight into the sialome of Amazonian anophelines.</title>
        <authorList>
            <person name="Ribeiro J.M."/>
            <person name="Scarpassa V."/>
            <person name="Calvo E."/>
        </authorList>
    </citation>
    <scope>NUCLEOTIDE SEQUENCE</scope>
</reference>
<evidence type="ECO:0000313" key="1">
    <source>
        <dbReference type="EMBL" id="MBW65555.1"/>
    </source>
</evidence>
<proteinExistence type="predicted"/>
<organism evidence="1">
    <name type="scientific">Anopheles darlingi</name>
    <name type="common">Mosquito</name>
    <dbReference type="NCBI Taxonomy" id="43151"/>
    <lineage>
        <taxon>Eukaryota</taxon>
        <taxon>Metazoa</taxon>
        <taxon>Ecdysozoa</taxon>
        <taxon>Arthropoda</taxon>
        <taxon>Hexapoda</taxon>
        <taxon>Insecta</taxon>
        <taxon>Pterygota</taxon>
        <taxon>Neoptera</taxon>
        <taxon>Endopterygota</taxon>
        <taxon>Diptera</taxon>
        <taxon>Nematocera</taxon>
        <taxon>Culicoidea</taxon>
        <taxon>Culicidae</taxon>
        <taxon>Anophelinae</taxon>
        <taxon>Anopheles</taxon>
    </lineage>
</organism>
<dbReference type="EMBL" id="GGFL01001377">
    <property type="protein sequence ID" value="MBW65555.1"/>
    <property type="molecule type" value="Transcribed_RNA"/>
</dbReference>
<dbReference type="AlphaFoldDB" id="A0A2M4CJY8"/>
<sequence>MEEDGLPPPSLVMLSTALTALGLGGTPVTNIDDSSDETTAGAAEAARVWCEPSEEKTANSALIVHCICDFFVDL</sequence>
<accession>A0A2M4CJY8</accession>
<protein>
    <submittedName>
        <fullName evidence="1">Uncharacterized protein</fullName>
    </submittedName>
</protein>
<name>A0A2M4CJY8_ANODA</name>